<name>A0A7W2HV86_9ACTN</name>
<reference evidence="1 2" key="1">
    <citation type="submission" date="2020-07" db="EMBL/GenBank/DDBJ databases">
        <title>Differential regulation of undecylprodigiosin biosynthesis in the yeast-scavenging Streptomyces strain MBK6.</title>
        <authorList>
            <person name="Baral B."/>
            <person name="Siitonen V."/>
            <person name="Laughlin M."/>
            <person name="Yamada K."/>
            <person name="Ilomaeki M."/>
            <person name="Metsae-Ketelae M."/>
            <person name="Niemi J."/>
        </authorList>
    </citation>
    <scope>NUCLEOTIDE SEQUENCE [LARGE SCALE GENOMIC DNA]</scope>
    <source>
        <strain evidence="1 2">MBK6</strain>
    </source>
</reference>
<protein>
    <submittedName>
        <fullName evidence="1">Uncharacterized protein</fullName>
    </submittedName>
</protein>
<dbReference type="Proteomes" id="UP000587608">
    <property type="component" value="Unassembled WGS sequence"/>
</dbReference>
<evidence type="ECO:0000313" key="2">
    <source>
        <dbReference type="Proteomes" id="UP000587608"/>
    </source>
</evidence>
<organism evidence="1 2">
    <name type="scientific">Streptomyces griseoaurantiacus</name>
    <dbReference type="NCBI Taxonomy" id="68213"/>
    <lineage>
        <taxon>Bacteria</taxon>
        <taxon>Bacillati</taxon>
        <taxon>Actinomycetota</taxon>
        <taxon>Actinomycetes</taxon>
        <taxon>Kitasatosporales</taxon>
        <taxon>Streptomycetaceae</taxon>
        <taxon>Streptomyces</taxon>
        <taxon>Streptomyces aurantiacus group</taxon>
    </lineage>
</organism>
<dbReference type="AlphaFoldDB" id="A0A7W2HV86"/>
<accession>A0A7W2HV86</accession>
<proteinExistence type="predicted"/>
<evidence type="ECO:0000313" key="1">
    <source>
        <dbReference type="EMBL" id="MBA5222925.1"/>
    </source>
</evidence>
<dbReference type="EMBL" id="JACERG010000010">
    <property type="protein sequence ID" value="MBA5222925.1"/>
    <property type="molecule type" value="Genomic_DNA"/>
</dbReference>
<dbReference type="RefSeq" id="WP_191853269.1">
    <property type="nucleotide sequence ID" value="NZ_CP108324.1"/>
</dbReference>
<sequence length="94" mass="10502">MLHRIARLVEPLLRLLYPPEGRHRVEPQPAPVSVPVVTEHPFPTCYFADGPCPGARRRALERRRELWRAEYAAELAAHCAATGLAAELAAGVRR</sequence>
<gene>
    <name evidence="1" type="ORF">H1X69_16065</name>
</gene>
<comment type="caution">
    <text evidence="1">The sequence shown here is derived from an EMBL/GenBank/DDBJ whole genome shotgun (WGS) entry which is preliminary data.</text>
</comment>